<proteinExistence type="predicted"/>
<sequence length="304" mass="33516">MAEPVSISSLVLQVAVVAGRVYDYGKQIKQAANDIRDLYAELLALKGILEQMEKENDDAINAGQQEIPRLFSSQPVHEALSKGHNLLKNLLDDLDGRQRKITDSEPNFTAGSGKTVLCSGAIEEAKLLSSRTSSAAVVYFYCSFDVSASQEPANILGSFLAQLSAIFPEILEDLKSYYRQLLLPSVEDLIQIILKHSAPIQTLFIFIDALNETNKAEEALEAVLELQKRAGNMRIMVTSSSPPVATVMQENSALIEVTMSASSTREDIQAFVNNQVDERALFRHLDAATKKHIKRFLVEKSDGM</sequence>
<dbReference type="Proteomes" id="UP001172680">
    <property type="component" value="Unassembled WGS sequence"/>
</dbReference>
<keyword evidence="2" id="KW-1185">Reference proteome</keyword>
<name>A0ACC2YHT3_9PEZI</name>
<protein>
    <submittedName>
        <fullName evidence="1">Uncharacterized protein</fullName>
    </submittedName>
</protein>
<evidence type="ECO:0000313" key="2">
    <source>
        <dbReference type="Proteomes" id="UP001172680"/>
    </source>
</evidence>
<comment type="caution">
    <text evidence="1">The sequence shown here is derived from an EMBL/GenBank/DDBJ whole genome shotgun (WGS) entry which is preliminary data.</text>
</comment>
<evidence type="ECO:0000313" key="1">
    <source>
        <dbReference type="EMBL" id="KAJ9634900.1"/>
    </source>
</evidence>
<organism evidence="1 2">
    <name type="scientific">Coniosporium tulheliwenetii</name>
    <dbReference type="NCBI Taxonomy" id="3383036"/>
    <lineage>
        <taxon>Eukaryota</taxon>
        <taxon>Fungi</taxon>
        <taxon>Dikarya</taxon>
        <taxon>Ascomycota</taxon>
        <taxon>Pezizomycotina</taxon>
        <taxon>Dothideomycetes</taxon>
        <taxon>Dothideomycetes incertae sedis</taxon>
        <taxon>Coniosporium</taxon>
    </lineage>
</organism>
<accession>A0ACC2YHT3</accession>
<dbReference type="EMBL" id="JAPDRP010000029">
    <property type="protein sequence ID" value="KAJ9634900.1"/>
    <property type="molecule type" value="Genomic_DNA"/>
</dbReference>
<gene>
    <name evidence="1" type="ORF">H2199_008764</name>
</gene>
<reference evidence="1" key="1">
    <citation type="submission" date="2022-10" db="EMBL/GenBank/DDBJ databases">
        <title>Culturing micro-colonial fungi from biological soil crusts in the Mojave desert and describing Neophaeococcomyces mojavensis, and introducing the new genera and species Taxawa tesnikishii.</title>
        <authorList>
            <person name="Kurbessoian T."/>
            <person name="Stajich J.E."/>
        </authorList>
    </citation>
    <scope>NUCLEOTIDE SEQUENCE</scope>
    <source>
        <strain evidence="1">JES_115</strain>
    </source>
</reference>